<feature type="compositionally biased region" description="Basic and acidic residues" evidence="2">
    <location>
        <begin position="393"/>
        <end position="411"/>
    </location>
</feature>
<dbReference type="InterPro" id="IPR048270">
    <property type="entry name" value="PNMA_C"/>
</dbReference>
<keyword evidence="5" id="KW-1185">Reference proteome</keyword>
<reference evidence="4" key="1">
    <citation type="submission" date="2021-10" db="EMBL/GenBank/DDBJ databases">
        <title>Tropical sea cucumber genome reveals ecological adaptation and Cuvierian tubules defense mechanism.</title>
        <authorList>
            <person name="Chen T."/>
        </authorList>
    </citation>
    <scope>NUCLEOTIDE SEQUENCE</scope>
    <source>
        <strain evidence="4">Nanhai2018</strain>
        <tissue evidence="4">Muscle</tissue>
    </source>
</reference>
<keyword evidence="1" id="KW-0479">Metal-binding</keyword>
<proteinExistence type="predicted"/>
<feature type="compositionally biased region" description="Basic and acidic residues" evidence="2">
    <location>
        <begin position="353"/>
        <end position="366"/>
    </location>
</feature>
<gene>
    <name evidence="4" type="ORF">HOLleu_39333</name>
</gene>
<dbReference type="Gene3D" id="4.10.60.10">
    <property type="entry name" value="Zinc finger, CCHC-type"/>
    <property type="match status" value="1"/>
</dbReference>
<accession>A0A9Q1BES9</accession>
<evidence type="ECO:0000313" key="5">
    <source>
        <dbReference type="Proteomes" id="UP001152320"/>
    </source>
</evidence>
<dbReference type="PROSITE" id="PS50158">
    <property type="entry name" value="ZF_CCHC"/>
    <property type="match status" value="1"/>
</dbReference>
<dbReference type="GO" id="GO:0008270">
    <property type="term" value="F:zinc ion binding"/>
    <property type="evidence" value="ECO:0007669"/>
    <property type="project" value="UniProtKB-KW"/>
</dbReference>
<keyword evidence="1" id="KW-0863">Zinc-finger</keyword>
<sequence>MSAIILDGLDITTSQEEVNEVIETVGKVVSIEFARNPFTGILLGSAKCVYDGDVSHLALEAFREGCVIKGKTVQVSLAPPSVENQETPGASTSSLEETQPPPLTMNPDRSDFIDKLKEEGYEIKPPLNLNVTKPMKTRGDKQTASKFPASFATLNQPHVCHFSWVIRNQSLGKHFETWKYEVECLQKEGGFAKEILTPLVKRSLRGEAGEIARHLGVDASIKEIIEKLEILYGTVESGSTLFRQVYTSRQEAEETAAQYGRRLQVKINRARERGGISSLAIDETLKSVFWQGMRDANVKNALRHRKDTVGSFDELLRLVRLAEQEAAEDASRFHARTTGKRVTGSAFMQSTDGPREASRPTERGRLGETPQSDVKEMQETIKRLTARLEKLEKVKSVKKEGPTNNKSDERPKRKPIVCYKCGKEGHIAAGCRNPPTQAWLERQQQQNEEQLN</sequence>
<keyword evidence="1" id="KW-0862">Zinc</keyword>
<feature type="compositionally biased region" description="Polar residues" evidence="2">
    <location>
        <begin position="82"/>
        <end position="97"/>
    </location>
</feature>
<evidence type="ECO:0000259" key="3">
    <source>
        <dbReference type="PROSITE" id="PS50158"/>
    </source>
</evidence>
<dbReference type="InterPro" id="IPR001878">
    <property type="entry name" value="Znf_CCHC"/>
</dbReference>
<feature type="domain" description="CCHC-type" evidence="3">
    <location>
        <begin position="418"/>
        <end position="433"/>
    </location>
</feature>
<dbReference type="PANTHER" id="PTHR23095">
    <property type="entry name" value="PARANEOPLASTIC ANTIGEN"/>
    <property type="match status" value="1"/>
</dbReference>
<dbReference type="AlphaFoldDB" id="A0A9Q1BES9"/>
<feature type="region of interest" description="Disordered" evidence="2">
    <location>
        <begin position="393"/>
        <end position="416"/>
    </location>
</feature>
<evidence type="ECO:0000313" key="4">
    <source>
        <dbReference type="EMBL" id="KAJ8021977.1"/>
    </source>
</evidence>
<dbReference type="PANTHER" id="PTHR23095:SF46">
    <property type="entry name" value="GAG PROTEIN"/>
    <property type="match status" value="1"/>
</dbReference>
<dbReference type="Pfam" id="PF00098">
    <property type="entry name" value="zf-CCHC"/>
    <property type="match status" value="1"/>
</dbReference>
<organism evidence="4 5">
    <name type="scientific">Holothuria leucospilota</name>
    <name type="common">Black long sea cucumber</name>
    <name type="synonym">Mertensiothuria leucospilota</name>
    <dbReference type="NCBI Taxonomy" id="206669"/>
    <lineage>
        <taxon>Eukaryota</taxon>
        <taxon>Metazoa</taxon>
        <taxon>Echinodermata</taxon>
        <taxon>Eleutherozoa</taxon>
        <taxon>Echinozoa</taxon>
        <taxon>Holothuroidea</taxon>
        <taxon>Aspidochirotacea</taxon>
        <taxon>Aspidochirotida</taxon>
        <taxon>Holothuriidae</taxon>
        <taxon>Holothuria</taxon>
    </lineage>
</organism>
<comment type="caution">
    <text evidence="4">The sequence shown here is derived from an EMBL/GenBank/DDBJ whole genome shotgun (WGS) entry which is preliminary data.</text>
</comment>
<feature type="region of interest" description="Disordered" evidence="2">
    <location>
        <begin position="78"/>
        <end position="108"/>
    </location>
</feature>
<protein>
    <recommendedName>
        <fullName evidence="3">CCHC-type domain-containing protein</fullName>
    </recommendedName>
</protein>
<dbReference type="EMBL" id="JAIZAY010000021">
    <property type="protein sequence ID" value="KAJ8021977.1"/>
    <property type="molecule type" value="Genomic_DNA"/>
</dbReference>
<dbReference type="SMART" id="SM00343">
    <property type="entry name" value="ZnF_C2HC"/>
    <property type="match status" value="1"/>
</dbReference>
<dbReference type="GO" id="GO:0003676">
    <property type="term" value="F:nucleic acid binding"/>
    <property type="evidence" value="ECO:0007669"/>
    <property type="project" value="InterPro"/>
</dbReference>
<evidence type="ECO:0000256" key="1">
    <source>
        <dbReference type="PROSITE-ProRule" id="PRU00047"/>
    </source>
</evidence>
<dbReference type="InterPro" id="IPR036875">
    <property type="entry name" value="Znf_CCHC_sf"/>
</dbReference>
<dbReference type="InterPro" id="IPR026523">
    <property type="entry name" value="PNMA"/>
</dbReference>
<evidence type="ECO:0000256" key="2">
    <source>
        <dbReference type="SAM" id="MobiDB-lite"/>
    </source>
</evidence>
<feature type="region of interest" description="Disordered" evidence="2">
    <location>
        <begin position="329"/>
        <end position="378"/>
    </location>
</feature>
<dbReference type="OrthoDB" id="6159874at2759"/>
<dbReference type="SUPFAM" id="SSF57756">
    <property type="entry name" value="Retrovirus zinc finger-like domains"/>
    <property type="match status" value="1"/>
</dbReference>
<dbReference type="InterPro" id="IPR035979">
    <property type="entry name" value="RBD_domain_sf"/>
</dbReference>
<name>A0A9Q1BES9_HOLLE</name>
<dbReference type="Pfam" id="PF14893">
    <property type="entry name" value="PNMA"/>
    <property type="match status" value="1"/>
</dbReference>
<dbReference type="Proteomes" id="UP001152320">
    <property type="component" value="Chromosome 21"/>
</dbReference>
<dbReference type="SUPFAM" id="SSF54928">
    <property type="entry name" value="RNA-binding domain, RBD"/>
    <property type="match status" value="1"/>
</dbReference>